<evidence type="ECO:0000256" key="10">
    <source>
        <dbReference type="SAM" id="SignalP"/>
    </source>
</evidence>
<evidence type="ECO:0000256" key="7">
    <source>
        <dbReference type="ARBA" id="ARBA00023316"/>
    </source>
</evidence>
<feature type="active site" evidence="8">
    <location>
        <position position="186"/>
    </location>
</feature>
<keyword evidence="4" id="KW-0964">Secreted</keyword>
<keyword evidence="6 9" id="KW-0326">Glycosidase</keyword>
<evidence type="ECO:0000256" key="5">
    <source>
        <dbReference type="ARBA" id="ARBA00022801"/>
    </source>
</evidence>
<dbReference type="InterPro" id="IPR000743">
    <property type="entry name" value="Glyco_hydro_28"/>
</dbReference>
<name>A0AAV7ERC1_ARIFI</name>
<protein>
    <recommendedName>
        <fullName evidence="13">Polygalacturonase</fullName>
    </recommendedName>
</protein>
<keyword evidence="7" id="KW-0961">Cell wall biogenesis/degradation</keyword>
<reference evidence="11 12" key="1">
    <citation type="submission" date="2021-07" db="EMBL/GenBank/DDBJ databases">
        <title>The Aristolochia fimbriata genome: insights into angiosperm evolution, floral development and chemical biosynthesis.</title>
        <authorList>
            <person name="Jiao Y."/>
        </authorList>
    </citation>
    <scope>NUCLEOTIDE SEQUENCE [LARGE SCALE GENOMIC DNA]</scope>
    <source>
        <strain evidence="11">IBCAS-2021</strain>
        <tissue evidence="11">Leaf</tissue>
    </source>
</reference>
<keyword evidence="3" id="KW-0134">Cell wall</keyword>
<evidence type="ECO:0000256" key="4">
    <source>
        <dbReference type="ARBA" id="ARBA00022525"/>
    </source>
</evidence>
<dbReference type="GO" id="GO:0071555">
    <property type="term" value="P:cell wall organization"/>
    <property type="evidence" value="ECO:0007669"/>
    <property type="project" value="UniProtKB-KW"/>
</dbReference>
<dbReference type="GO" id="GO:0005975">
    <property type="term" value="P:carbohydrate metabolic process"/>
    <property type="evidence" value="ECO:0007669"/>
    <property type="project" value="InterPro"/>
</dbReference>
<keyword evidence="10" id="KW-0732">Signal</keyword>
<dbReference type="InterPro" id="IPR012334">
    <property type="entry name" value="Pectin_lyas_fold"/>
</dbReference>
<evidence type="ECO:0000256" key="3">
    <source>
        <dbReference type="ARBA" id="ARBA00022512"/>
    </source>
</evidence>
<evidence type="ECO:0000313" key="12">
    <source>
        <dbReference type="Proteomes" id="UP000825729"/>
    </source>
</evidence>
<comment type="similarity">
    <text evidence="2 9">Belongs to the glycosyl hydrolase 28 family.</text>
</comment>
<accession>A0AAV7ERC1</accession>
<evidence type="ECO:0000256" key="8">
    <source>
        <dbReference type="PROSITE-ProRule" id="PRU10052"/>
    </source>
</evidence>
<dbReference type="Gene3D" id="2.160.20.10">
    <property type="entry name" value="Single-stranded right-handed beta-helix, Pectin lyase-like"/>
    <property type="match status" value="2"/>
</dbReference>
<dbReference type="SUPFAM" id="SSF51126">
    <property type="entry name" value="Pectin lyase-like"/>
    <property type="match status" value="1"/>
</dbReference>
<evidence type="ECO:0008006" key="13">
    <source>
        <dbReference type="Google" id="ProtNLM"/>
    </source>
</evidence>
<evidence type="ECO:0000256" key="2">
    <source>
        <dbReference type="ARBA" id="ARBA00008834"/>
    </source>
</evidence>
<keyword evidence="12" id="KW-1185">Reference proteome</keyword>
<gene>
    <name evidence="11" type="ORF">H6P81_010142</name>
</gene>
<organism evidence="11 12">
    <name type="scientific">Aristolochia fimbriata</name>
    <name type="common">White veined hardy Dutchman's pipe vine</name>
    <dbReference type="NCBI Taxonomy" id="158543"/>
    <lineage>
        <taxon>Eukaryota</taxon>
        <taxon>Viridiplantae</taxon>
        <taxon>Streptophyta</taxon>
        <taxon>Embryophyta</taxon>
        <taxon>Tracheophyta</taxon>
        <taxon>Spermatophyta</taxon>
        <taxon>Magnoliopsida</taxon>
        <taxon>Magnoliidae</taxon>
        <taxon>Piperales</taxon>
        <taxon>Aristolochiaceae</taxon>
        <taxon>Aristolochia</taxon>
    </lineage>
</organism>
<evidence type="ECO:0000256" key="1">
    <source>
        <dbReference type="ARBA" id="ARBA00004191"/>
    </source>
</evidence>
<comment type="subcellular location">
    <subcellularLocation>
        <location evidence="1">Secreted</location>
        <location evidence="1">Cell wall</location>
    </subcellularLocation>
</comment>
<dbReference type="FunFam" id="2.160.20.10:FF:000111">
    <property type="entry name" value="Pectin lyase-like superfamily protein"/>
    <property type="match status" value="1"/>
</dbReference>
<feature type="chain" id="PRO_5043630666" description="Polygalacturonase" evidence="10">
    <location>
        <begin position="25"/>
        <end position="339"/>
    </location>
</feature>
<proteinExistence type="inferred from homology"/>
<dbReference type="SMART" id="SM00710">
    <property type="entry name" value="PbH1"/>
    <property type="match status" value="5"/>
</dbReference>
<dbReference type="PANTHER" id="PTHR31375">
    <property type="match status" value="1"/>
</dbReference>
<dbReference type="PROSITE" id="PS00502">
    <property type="entry name" value="POLYGALACTURONASE"/>
    <property type="match status" value="1"/>
</dbReference>
<comment type="caution">
    <text evidence="11">The sequence shown here is derived from an EMBL/GenBank/DDBJ whole genome shotgun (WGS) entry which is preliminary data.</text>
</comment>
<sequence>MGIRCWEIRSLVLVLLGALGHSHGRLVFNVETFGAQGDGLTDSTEVAPGALLIAWTVGCDQRQPVVLLVPNGTFLIKPMTFHGPCRANISLRSVRFEDCRHIKVTGVTIADSPHFHLQFHRCNHVIALSLQIMAPSTSPRTDGIHVQQTRNVHILNTTIGTGDDCVSVGHGSANVTISGLMCGPGHGISIGSLGKRDTRATVQNVLVDGATLTGTENGLRIKTWQGGHGWARNIAFRNIKMINVSNPIVIDQHYCDSPRPCANKTSAVKVSEVTFVGIQGTSRTDVAVRLACSKYVPCEHILLNDVSLRPFEEGGAVSSYCHNARGEANGEVKPPSCLS</sequence>
<keyword evidence="5 9" id="KW-0378">Hydrolase</keyword>
<dbReference type="InterPro" id="IPR011050">
    <property type="entry name" value="Pectin_lyase_fold/virulence"/>
</dbReference>
<evidence type="ECO:0000313" key="11">
    <source>
        <dbReference type="EMBL" id="KAG9450177.1"/>
    </source>
</evidence>
<dbReference type="EMBL" id="JAINDJ010000004">
    <property type="protein sequence ID" value="KAG9450177.1"/>
    <property type="molecule type" value="Genomic_DNA"/>
</dbReference>
<dbReference type="Proteomes" id="UP000825729">
    <property type="component" value="Unassembled WGS sequence"/>
</dbReference>
<evidence type="ECO:0000256" key="9">
    <source>
        <dbReference type="RuleBase" id="RU361169"/>
    </source>
</evidence>
<dbReference type="Pfam" id="PF00295">
    <property type="entry name" value="Glyco_hydro_28"/>
    <property type="match status" value="1"/>
</dbReference>
<dbReference type="GO" id="GO:0004650">
    <property type="term" value="F:polygalacturonase activity"/>
    <property type="evidence" value="ECO:0007669"/>
    <property type="project" value="InterPro"/>
</dbReference>
<feature type="signal peptide" evidence="10">
    <location>
        <begin position="1"/>
        <end position="24"/>
    </location>
</feature>
<dbReference type="AlphaFoldDB" id="A0AAV7ERC1"/>
<evidence type="ECO:0000256" key="6">
    <source>
        <dbReference type="ARBA" id="ARBA00023295"/>
    </source>
</evidence>
<dbReference type="InterPro" id="IPR006626">
    <property type="entry name" value="PbH1"/>
</dbReference>